<dbReference type="STRING" id="1573173.A0A161WFQ0"/>
<sequence length="492" mass="54040">MWRHLVTLPNRLAKAAMAERFGGKDNLPGSKECLNACRQAPFTRSIAPSPVPLDLGSGIFPWLVRKLVYGTPSELTKFQIQDVVKQFVHAAKLSADAGFAGVEIHAAHGYLLSQFLSPASNQREDAYGGSPLARAKIVLDVIHEIRKAVPKTFIMGIKLNSADHQSSNDLRESIEQLKAITETGIDFIEISGGSIEDPKFSTGPNLEKKASTKVREAFFIEFANAIRHEIPHIPVMVTGGIRSRKGMEAIVSGNSCDLVGLARPSVINPMLPKEIILNPEVPDDEAVADAKRLDPWRISKYTSMKAIGTGRETLWYTKQIRRIGSQHGAVVLAGSGNLSNSIVDGILKHKGYAENYCGVYLLPELSKESMASKLPERAESAQHMYRLIQTDMRGIARIREIAGLVNKNVASGSIRPIQTFILIACLQTDLKNNRAIEGLDPTAKSLQPPQLLLTLLLLPSMNKTSGRIIVRESHECTKAPNRKRAKITDPIW</sequence>
<dbReference type="EMBL" id="LFIW01001173">
    <property type="protein sequence ID" value="KZL83308.1"/>
    <property type="molecule type" value="Genomic_DNA"/>
</dbReference>
<dbReference type="InterPro" id="IPR013785">
    <property type="entry name" value="Aldolase_TIM"/>
</dbReference>
<evidence type="ECO:0000256" key="3">
    <source>
        <dbReference type="ARBA" id="ARBA00022643"/>
    </source>
</evidence>
<dbReference type="GO" id="GO:0010181">
    <property type="term" value="F:FMN binding"/>
    <property type="evidence" value="ECO:0007669"/>
    <property type="project" value="InterPro"/>
</dbReference>
<gene>
    <name evidence="6" type="ORF">CI238_09835</name>
</gene>
<reference evidence="6 7" key="1">
    <citation type="submission" date="2015-06" db="EMBL/GenBank/DDBJ databases">
        <title>Survival trade-offs in plant roots during colonization by closely related pathogenic and mutualistic fungi.</title>
        <authorList>
            <person name="Hacquard S."/>
            <person name="Kracher B."/>
            <person name="Hiruma K."/>
            <person name="Weinman A."/>
            <person name="Muench P."/>
            <person name="Garrido Oter R."/>
            <person name="Ver Loren van Themaat E."/>
            <person name="Dallerey J.-F."/>
            <person name="Damm U."/>
            <person name="Henrissat B."/>
            <person name="Lespinet O."/>
            <person name="Thon M."/>
            <person name="Kemen E."/>
            <person name="McHardy A.C."/>
            <person name="Schulze-Lefert P."/>
            <person name="O'Connell R.J."/>
        </authorList>
    </citation>
    <scope>NUCLEOTIDE SEQUENCE [LARGE SCALE GENOMIC DNA]</scope>
    <source>
        <strain evidence="6 7">MAFF 238704</strain>
    </source>
</reference>
<evidence type="ECO:0000313" key="7">
    <source>
        <dbReference type="Proteomes" id="UP000076584"/>
    </source>
</evidence>
<dbReference type="Pfam" id="PF00724">
    <property type="entry name" value="Oxidored_FMN"/>
    <property type="match status" value="1"/>
</dbReference>
<keyword evidence="7" id="KW-1185">Reference proteome</keyword>
<comment type="caution">
    <text evidence="6">The sequence shown here is derived from an EMBL/GenBank/DDBJ whole genome shotgun (WGS) entry which is preliminary data.</text>
</comment>
<keyword evidence="2" id="KW-0285">Flavoprotein</keyword>
<dbReference type="InterPro" id="IPR001155">
    <property type="entry name" value="OxRdtase_FMN_N"/>
</dbReference>
<accession>A0A161WFQ0</accession>
<evidence type="ECO:0000256" key="1">
    <source>
        <dbReference type="ARBA" id="ARBA00005979"/>
    </source>
</evidence>
<proteinExistence type="inferred from homology"/>
<evidence type="ECO:0000256" key="2">
    <source>
        <dbReference type="ARBA" id="ARBA00022630"/>
    </source>
</evidence>
<evidence type="ECO:0000313" key="6">
    <source>
        <dbReference type="EMBL" id="KZL83308.1"/>
    </source>
</evidence>
<dbReference type="PANTHER" id="PTHR43656">
    <property type="entry name" value="BINDING OXIDOREDUCTASE, PUTATIVE (AFU_ORTHOLOGUE AFUA_2G08260)-RELATED"/>
    <property type="match status" value="1"/>
</dbReference>
<comment type="similarity">
    <text evidence="1">Belongs to the NADH:flavin oxidoreductase/NADH oxidase family.</text>
</comment>
<dbReference type="GO" id="GO:0016491">
    <property type="term" value="F:oxidoreductase activity"/>
    <property type="evidence" value="ECO:0007669"/>
    <property type="project" value="UniProtKB-KW"/>
</dbReference>
<dbReference type="PANTHER" id="PTHR43656:SF2">
    <property type="entry name" value="BINDING OXIDOREDUCTASE, PUTATIVE (AFU_ORTHOLOGUE AFUA_2G08260)-RELATED"/>
    <property type="match status" value="1"/>
</dbReference>
<dbReference type="InterPro" id="IPR051799">
    <property type="entry name" value="NADH_flavin_oxidoreductase"/>
</dbReference>
<dbReference type="Proteomes" id="UP000076584">
    <property type="component" value="Unassembled WGS sequence"/>
</dbReference>
<protein>
    <recommendedName>
        <fullName evidence="5">NADH:flavin oxidoreductase/NADH oxidase N-terminal domain-containing protein</fullName>
    </recommendedName>
</protein>
<organism evidence="6 7">
    <name type="scientific">Colletotrichum incanum</name>
    <name type="common">Soybean anthracnose fungus</name>
    <dbReference type="NCBI Taxonomy" id="1573173"/>
    <lineage>
        <taxon>Eukaryota</taxon>
        <taxon>Fungi</taxon>
        <taxon>Dikarya</taxon>
        <taxon>Ascomycota</taxon>
        <taxon>Pezizomycotina</taxon>
        <taxon>Sordariomycetes</taxon>
        <taxon>Hypocreomycetidae</taxon>
        <taxon>Glomerellales</taxon>
        <taxon>Glomerellaceae</taxon>
        <taxon>Colletotrichum</taxon>
        <taxon>Colletotrichum spaethianum species complex</taxon>
    </lineage>
</organism>
<dbReference type="Gene3D" id="3.20.20.70">
    <property type="entry name" value="Aldolase class I"/>
    <property type="match status" value="1"/>
</dbReference>
<evidence type="ECO:0000259" key="5">
    <source>
        <dbReference type="Pfam" id="PF00724"/>
    </source>
</evidence>
<name>A0A161WFQ0_COLIC</name>
<dbReference type="SUPFAM" id="SSF51395">
    <property type="entry name" value="FMN-linked oxidoreductases"/>
    <property type="match status" value="1"/>
</dbReference>
<keyword evidence="3" id="KW-0288">FMN</keyword>
<evidence type="ECO:0000256" key="4">
    <source>
        <dbReference type="ARBA" id="ARBA00023002"/>
    </source>
</evidence>
<keyword evidence="4" id="KW-0560">Oxidoreductase</keyword>
<dbReference type="AlphaFoldDB" id="A0A161WFQ0"/>
<feature type="domain" description="NADH:flavin oxidoreductase/NADH oxidase N-terminal" evidence="5">
    <location>
        <begin position="53"/>
        <end position="275"/>
    </location>
</feature>